<comment type="caution">
    <text evidence="9">The sequence shown here is derived from an EMBL/GenBank/DDBJ whole genome shotgun (WGS) entry which is preliminary data.</text>
</comment>
<dbReference type="InterPro" id="IPR055431">
    <property type="entry name" value="RsgI_M"/>
</dbReference>
<gene>
    <name evidence="9" type="ORF">BACCIP111883_01297</name>
</gene>
<evidence type="ECO:0000313" key="10">
    <source>
        <dbReference type="Proteomes" id="UP000789833"/>
    </source>
</evidence>
<dbReference type="InterPro" id="IPR024449">
    <property type="entry name" value="Anti-sigma_RsgI_N"/>
</dbReference>
<feature type="region of interest" description="Disordered" evidence="6">
    <location>
        <begin position="223"/>
        <end position="242"/>
    </location>
</feature>
<dbReference type="Pfam" id="PF23750">
    <property type="entry name" value="RsgI_M"/>
    <property type="match status" value="1"/>
</dbReference>
<feature type="compositionally biased region" description="Basic and acidic residues" evidence="6">
    <location>
        <begin position="223"/>
        <end position="233"/>
    </location>
</feature>
<evidence type="ECO:0000256" key="3">
    <source>
        <dbReference type="ARBA" id="ARBA00022692"/>
    </source>
</evidence>
<comment type="subcellular location">
    <subcellularLocation>
        <location evidence="1">Cell membrane</location>
        <topology evidence="1">Single-pass membrane protein</topology>
    </subcellularLocation>
</comment>
<keyword evidence="10" id="KW-1185">Reference proteome</keyword>
<feature type="compositionally biased region" description="Low complexity" evidence="6">
    <location>
        <begin position="253"/>
        <end position="263"/>
    </location>
</feature>
<evidence type="ECO:0000256" key="4">
    <source>
        <dbReference type="ARBA" id="ARBA00022989"/>
    </source>
</evidence>
<dbReference type="Pfam" id="PF12791">
    <property type="entry name" value="RsgI_N"/>
    <property type="match status" value="1"/>
</dbReference>
<name>A0ABN8ABZ2_9BACI</name>
<keyword evidence="5 7" id="KW-0472">Membrane</keyword>
<dbReference type="RefSeq" id="WP_230500450.1">
    <property type="nucleotide sequence ID" value="NZ_CAKJTJ010000005.1"/>
</dbReference>
<evidence type="ECO:0000313" key="9">
    <source>
        <dbReference type="EMBL" id="CAG9620528.1"/>
    </source>
</evidence>
<dbReference type="Proteomes" id="UP000789833">
    <property type="component" value="Unassembled WGS sequence"/>
</dbReference>
<evidence type="ECO:0000256" key="1">
    <source>
        <dbReference type="ARBA" id="ARBA00004162"/>
    </source>
</evidence>
<feature type="domain" description="RsgI N-terminal anti-sigma" evidence="8">
    <location>
        <begin position="2"/>
        <end position="50"/>
    </location>
</feature>
<evidence type="ECO:0000256" key="7">
    <source>
        <dbReference type="SAM" id="Phobius"/>
    </source>
</evidence>
<feature type="transmembrane region" description="Helical" evidence="7">
    <location>
        <begin position="61"/>
        <end position="83"/>
    </location>
</feature>
<evidence type="ECO:0000259" key="8">
    <source>
        <dbReference type="PROSITE" id="PS51849"/>
    </source>
</evidence>
<evidence type="ECO:0000256" key="2">
    <source>
        <dbReference type="ARBA" id="ARBA00022475"/>
    </source>
</evidence>
<dbReference type="EMBL" id="CAKJTJ010000005">
    <property type="protein sequence ID" value="CAG9620528.1"/>
    <property type="molecule type" value="Genomic_DNA"/>
</dbReference>
<accession>A0ABN8ABZ2</accession>
<reference evidence="9 10" key="1">
    <citation type="submission" date="2021-10" db="EMBL/GenBank/DDBJ databases">
        <authorList>
            <person name="Criscuolo A."/>
        </authorList>
    </citation>
    <scope>NUCLEOTIDE SEQUENCE [LARGE SCALE GENOMIC DNA]</scope>
    <source>
        <strain evidence="10">CIP 111883</strain>
    </source>
</reference>
<keyword evidence="2" id="KW-1003">Cell membrane</keyword>
<feature type="region of interest" description="Disordered" evidence="6">
    <location>
        <begin position="253"/>
        <end position="410"/>
    </location>
</feature>
<feature type="compositionally biased region" description="Basic and acidic residues" evidence="6">
    <location>
        <begin position="280"/>
        <end position="334"/>
    </location>
</feature>
<keyword evidence="3 7" id="KW-0812">Transmembrane</keyword>
<evidence type="ECO:0000256" key="6">
    <source>
        <dbReference type="SAM" id="MobiDB-lite"/>
    </source>
</evidence>
<feature type="compositionally biased region" description="Low complexity" evidence="6">
    <location>
        <begin position="342"/>
        <end position="410"/>
    </location>
</feature>
<proteinExistence type="predicted"/>
<sequence length="410" mass="46616">MKKGIVLEVHDEHVTILTPEGEFLKSRKLKGNVDIGEEIAFFPLYQTEKRKSKAGSAIFRLRWAIVSILTVFILASTMIPSYVSNQVYAYISVDVNPSIELGINKKMEVVSLDAFNDDGRRIVGQIKSWKKQDVTKVSSQLFDIIRQNGYLKENSEVLIASTLTHVEDDGWNIKMQDKITSISENIKDDEISITTMESTINKRTDAINMGLSPGRFIQKEQEKEIVEKEDTSKSDVNPTAPVNRMKAINASISNSNNQSSTSTKQHHQNHNNQSKKLAKSIKEERKEHQKQLKEERKEEHAQKKEERKEIKEQEKNERKVEREQAKKERKEQQHNNKHINNDKNNNNNNNGNNNGNNNQSNNNGKNNNNNNNNGNNNNSNNGNNNNNGNSGNKENQNGKNSGNNRGNSNQ</sequence>
<organism evidence="9 10">
    <name type="scientific">Sutcliffiella rhizosphaerae</name>
    <dbReference type="NCBI Taxonomy" id="2880967"/>
    <lineage>
        <taxon>Bacteria</taxon>
        <taxon>Bacillati</taxon>
        <taxon>Bacillota</taxon>
        <taxon>Bacilli</taxon>
        <taxon>Bacillales</taxon>
        <taxon>Bacillaceae</taxon>
        <taxon>Sutcliffiella</taxon>
    </lineage>
</organism>
<protein>
    <recommendedName>
        <fullName evidence="8">RsgI N-terminal anti-sigma domain-containing protein</fullName>
    </recommendedName>
</protein>
<dbReference type="PROSITE" id="PS51849">
    <property type="entry name" value="RSGI_N"/>
    <property type="match status" value="1"/>
</dbReference>
<evidence type="ECO:0000256" key="5">
    <source>
        <dbReference type="ARBA" id="ARBA00023136"/>
    </source>
</evidence>
<keyword evidence="4 7" id="KW-1133">Transmembrane helix</keyword>